<dbReference type="Proteomes" id="UP001595859">
    <property type="component" value="Unassembled WGS sequence"/>
</dbReference>
<dbReference type="Pfam" id="PF13788">
    <property type="entry name" value="DUF4180"/>
    <property type="match status" value="1"/>
</dbReference>
<keyword evidence="3" id="KW-1185">Reference proteome</keyword>
<protein>
    <submittedName>
        <fullName evidence="2">DUF4180 domain-containing protein</fullName>
    </submittedName>
</protein>
<feature type="domain" description="DUF4180" evidence="1">
    <location>
        <begin position="9"/>
        <end position="118"/>
    </location>
</feature>
<organism evidence="2 3">
    <name type="scientific">Actinophytocola glycyrrhizae</name>
    <dbReference type="NCBI Taxonomy" id="2044873"/>
    <lineage>
        <taxon>Bacteria</taxon>
        <taxon>Bacillati</taxon>
        <taxon>Actinomycetota</taxon>
        <taxon>Actinomycetes</taxon>
        <taxon>Pseudonocardiales</taxon>
        <taxon>Pseudonocardiaceae</taxon>
    </lineage>
</organism>
<evidence type="ECO:0000313" key="3">
    <source>
        <dbReference type="Proteomes" id="UP001595859"/>
    </source>
</evidence>
<dbReference type="RefSeq" id="WP_378060238.1">
    <property type="nucleotide sequence ID" value="NZ_JBHSIS010000022.1"/>
</dbReference>
<evidence type="ECO:0000313" key="2">
    <source>
        <dbReference type="EMBL" id="MFC4858058.1"/>
    </source>
</evidence>
<sequence length="120" mass="13069">MNTISAIAGRQVLTVAPETPTLAGEQDAVDLIGEAFGHEANVVVVPADRVAADFYQLRTRVAGDVVRKFQMYRIRLVVLGDISAHLVASDAFRSFVHETNKGGDVWFLRDEEELTAKLGG</sequence>
<evidence type="ECO:0000259" key="1">
    <source>
        <dbReference type="Pfam" id="PF13788"/>
    </source>
</evidence>
<name>A0ABV9SB19_9PSEU</name>
<dbReference type="EMBL" id="JBHSIS010000022">
    <property type="protein sequence ID" value="MFC4858058.1"/>
    <property type="molecule type" value="Genomic_DNA"/>
</dbReference>
<gene>
    <name evidence="2" type="ORF">ACFPCV_31550</name>
</gene>
<accession>A0ABV9SB19</accession>
<comment type="caution">
    <text evidence="2">The sequence shown here is derived from an EMBL/GenBank/DDBJ whole genome shotgun (WGS) entry which is preliminary data.</text>
</comment>
<dbReference type="InterPro" id="IPR025438">
    <property type="entry name" value="DUF4180"/>
</dbReference>
<proteinExistence type="predicted"/>
<reference evidence="3" key="1">
    <citation type="journal article" date="2019" name="Int. J. Syst. Evol. Microbiol.">
        <title>The Global Catalogue of Microorganisms (GCM) 10K type strain sequencing project: providing services to taxonomists for standard genome sequencing and annotation.</title>
        <authorList>
            <consortium name="The Broad Institute Genomics Platform"/>
            <consortium name="The Broad Institute Genome Sequencing Center for Infectious Disease"/>
            <person name="Wu L."/>
            <person name="Ma J."/>
        </authorList>
    </citation>
    <scope>NUCLEOTIDE SEQUENCE [LARGE SCALE GENOMIC DNA]</scope>
    <source>
        <strain evidence="3">ZS-22-S1</strain>
    </source>
</reference>